<proteinExistence type="predicted"/>
<gene>
    <name evidence="4" type="ORF">H9815_05340</name>
</gene>
<evidence type="ECO:0000259" key="3">
    <source>
        <dbReference type="PROSITE" id="PS51746"/>
    </source>
</evidence>
<evidence type="ECO:0000256" key="2">
    <source>
        <dbReference type="SAM" id="Phobius"/>
    </source>
</evidence>
<evidence type="ECO:0000313" key="5">
    <source>
        <dbReference type="Proteomes" id="UP000824037"/>
    </source>
</evidence>
<keyword evidence="2" id="KW-0812">Transmembrane</keyword>
<dbReference type="CDD" id="cd00143">
    <property type="entry name" value="PP2Cc"/>
    <property type="match status" value="1"/>
</dbReference>
<organism evidence="4 5">
    <name type="scientific">Candidatus Ruania gallistercoris</name>
    <dbReference type="NCBI Taxonomy" id="2838746"/>
    <lineage>
        <taxon>Bacteria</taxon>
        <taxon>Bacillati</taxon>
        <taxon>Actinomycetota</taxon>
        <taxon>Actinomycetes</taxon>
        <taxon>Micrococcales</taxon>
        <taxon>Ruaniaceae</taxon>
        <taxon>Ruania</taxon>
    </lineage>
</organism>
<evidence type="ECO:0000313" key="4">
    <source>
        <dbReference type="EMBL" id="HIZ35180.1"/>
    </source>
</evidence>
<feature type="compositionally biased region" description="Acidic residues" evidence="1">
    <location>
        <begin position="336"/>
        <end position="348"/>
    </location>
</feature>
<feature type="region of interest" description="Disordered" evidence="1">
    <location>
        <begin position="299"/>
        <end position="388"/>
    </location>
</feature>
<sequence>MAVSFRYAVHTDLGTVRTNNEDSAFASPHLLVLADGMGGHAAGEVASAVALRVFAEVDQSGEHALAEEFLRAGRLARRALFAMSDADPVLESMGTTLLVVGTDGDRVSVGHIGDSRVYALRDGSLYQLTTDHTHVQRLIDNGELTVERARTHPYRSMLLKSLDDQPAGPDLDIIDAEVQPGDRVLLCSDGLSDYLDAEAIGTALMAPEREQAAAGLIEAALLVGTRDNVTVVVADILDDGAGAEADASGSVSPGGSGTRSVAPTPSAAGPVVVGAAADGVTLSAEAAAALHASLPEVPFDSAAPMAGVGTPAEEDPAEHEPPAAGTEEPVAGDTTADGEDVTSGDGEDGTGPGEGHPAPVNQEPTAASTTAGTDDGLGPVDPDTVPVPATSGSSLPGVLAAAGVAVLVVLLYLVLG</sequence>
<dbReference type="PANTHER" id="PTHR47992">
    <property type="entry name" value="PROTEIN PHOSPHATASE"/>
    <property type="match status" value="1"/>
</dbReference>
<dbReference type="PROSITE" id="PS51746">
    <property type="entry name" value="PPM_2"/>
    <property type="match status" value="1"/>
</dbReference>
<dbReference type="Proteomes" id="UP000824037">
    <property type="component" value="Unassembled WGS sequence"/>
</dbReference>
<keyword evidence="2" id="KW-1133">Transmembrane helix</keyword>
<reference evidence="4" key="2">
    <citation type="submission" date="2021-04" db="EMBL/GenBank/DDBJ databases">
        <authorList>
            <person name="Gilroy R."/>
        </authorList>
    </citation>
    <scope>NUCLEOTIDE SEQUENCE</scope>
    <source>
        <strain evidence="4">ChiGjej4B4-7305</strain>
    </source>
</reference>
<dbReference type="SMART" id="SM00332">
    <property type="entry name" value="PP2Cc"/>
    <property type="match status" value="1"/>
</dbReference>
<feature type="domain" description="PPM-type phosphatase" evidence="3">
    <location>
        <begin position="6"/>
        <end position="236"/>
    </location>
</feature>
<dbReference type="GO" id="GO:0004722">
    <property type="term" value="F:protein serine/threonine phosphatase activity"/>
    <property type="evidence" value="ECO:0007669"/>
    <property type="project" value="InterPro"/>
</dbReference>
<dbReference type="SMART" id="SM00331">
    <property type="entry name" value="PP2C_SIG"/>
    <property type="match status" value="1"/>
</dbReference>
<feature type="compositionally biased region" description="Low complexity" evidence="1">
    <location>
        <begin position="365"/>
        <end position="388"/>
    </location>
</feature>
<dbReference type="InterPro" id="IPR015655">
    <property type="entry name" value="PP2C"/>
</dbReference>
<dbReference type="Gene3D" id="3.60.40.10">
    <property type="entry name" value="PPM-type phosphatase domain"/>
    <property type="match status" value="1"/>
</dbReference>
<evidence type="ECO:0000256" key="1">
    <source>
        <dbReference type="SAM" id="MobiDB-lite"/>
    </source>
</evidence>
<dbReference type="EMBL" id="DXBY01000083">
    <property type="protein sequence ID" value="HIZ35180.1"/>
    <property type="molecule type" value="Genomic_DNA"/>
</dbReference>
<feature type="transmembrane region" description="Helical" evidence="2">
    <location>
        <begin position="395"/>
        <end position="415"/>
    </location>
</feature>
<dbReference type="SUPFAM" id="SSF81606">
    <property type="entry name" value="PP2C-like"/>
    <property type="match status" value="1"/>
</dbReference>
<dbReference type="InterPro" id="IPR036457">
    <property type="entry name" value="PPM-type-like_dom_sf"/>
</dbReference>
<comment type="caution">
    <text evidence="4">The sequence shown here is derived from an EMBL/GenBank/DDBJ whole genome shotgun (WGS) entry which is preliminary data.</text>
</comment>
<keyword evidence="2" id="KW-0472">Membrane</keyword>
<protein>
    <submittedName>
        <fullName evidence="4">Protein phosphatase 2C domain-containing protein</fullName>
    </submittedName>
</protein>
<dbReference type="Pfam" id="PF13672">
    <property type="entry name" value="PP2C_2"/>
    <property type="match status" value="1"/>
</dbReference>
<dbReference type="InterPro" id="IPR001932">
    <property type="entry name" value="PPM-type_phosphatase-like_dom"/>
</dbReference>
<reference evidence="4" key="1">
    <citation type="journal article" date="2021" name="PeerJ">
        <title>Extensive microbial diversity within the chicken gut microbiome revealed by metagenomics and culture.</title>
        <authorList>
            <person name="Gilroy R."/>
            <person name="Ravi A."/>
            <person name="Getino M."/>
            <person name="Pursley I."/>
            <person name="Horton D.L."/>
            <person name="Alikhan N.F."/>
            <person name="Baker D."/>
            <person name="Gharbi K."/>
            <person name="Hall N."/>
            <person name="Watson M."/>
            <person name="Adriaenssens E.M."/>
            <person name="Foster-Nyarko E."/>
            <person name="Jarju S."/>
            <person name="Secka A."/>
            <person name="Antonio M."/>
            <person name="Oren A."/>
            <person name="Chaudhuri R.R."/>
            <person name="La Ragione R."/>
            <person name="Hildebrand F."/>
            <person name="Pallen M.J."/>
        </authorList>
    </citation>
    <scope>NUCLEOTIDE SEQUENCE</scope>
    <source>
        <strain evidence="4">ChiGjej4B4-7305</strain>
    </source>
</reference>
<feature type="region of interest" description="Disordered" evidence="1">
    <location>
        <begin position="243"/>
        <end position="267"/>
    </location>
</feature>
<accession>A0A9D2J329</accession>
<dbReference type="AlphaFoldDB" id="A0A9D2J329"/>
<name>A0A9D2J329_9MICO</name>